<evidence type="ECO:0000256" key="1">
    <source>
        <dbReference type="SAM" id="MobiDB-lite"/>
    </source>
</evidence>
<reference evidence="2 3" key="1">
    <citation type="journal article" date="2010" name="ChemBioChem">
        <title>Cloning and characterization of the biosynthetic gene cluster of 16-membered macrolide antibiotic FD-891: involvement of a dual functional cytochrome P450 monooxygenase catalyzing epoxidation and hydroxylation.</title>
        <authorList>
            <person name="Kudo F."/>
            <person name="Motegi A."/>
            <person name="Mizoue K."/>
            <person name="Eguchi T."/>
        </authorList>
    </citation>
    <scope>NUCLEOTIDE SEQUENCE [LARGE SCALE GENOMIC DNA]</scope>
    <source>
        <strain evidence="2 3">A-8890</strain>
    </source>
</reference>
<sequence>MGAGPPRNPVREGRRPAVGRVKDKGEVRFGTVVNFRRRMRLGLGPKRAHDNSP</sequence>
<accession>A0ABM7F2F4</accession>
<evidence type="ECO:0000313" key="2">
    <source>
        <dbReference type="EMBL" id="BBC29787.1"/>
    </source>
</evidence>
<evidence type="ECO:0000313" key="3">
    <source>
        <dbReference type="Proteomes" id="UP001321542"/>
    </source>
</evidence>
<feature type="region of interest" description="Disordered" evidence="1">
    <location>
        <begin position="1"/>
        <end position="23"/>
    </location>
</feature>
<dbReference type="Proteomes" id="UP001321542">
    <property type="component" value="Chromosome"/>
</dbReference>
<feature type="compositionally biased region" description="Basic and acidic residues" evidence="1">
    <location>
        <begin position="9"/>
        <end position="23"/>
    </location>
</feature>
<organism evidence="2 3">
    <name type="scientific">Streptomyces graminofaciens</name>
    <dbReference type="NCBI Taxonomy" id="68212"/>
    <lineage>
        <taxon>Bacteria</taxon>
        <taxon>Bacillati</taxon>
        <taxon>Actinomycetota</taxon>
        <taxon>Actinomycetes</taxon>
        <taxon>Kitasatosporales</taxon>
        <taxon>Streptomycetaceae</taxon>
        <taxon>Streptomyces</taxon>
    </lineage>
</organism>
<protein>
    <submittedName>
        <fullName evidence="2">Uncharacterized protein</fullName>
    </submittedName>
</protein>
<reference evidence="2 3" key="2">
    <citation type="journal article" date="2023" name="ChemBioChem">
        <title>Acyltransferase Domain Exchange between Two Independent Type I Polyketide Synthases in the Same Producer Strain of Macrolide Antibiotics.</title>
        <authorList>
            <person name="Kudo F."/>
            <person name="Kishikawa K."/>
            <person name="Tsuboi K."/>
            <person name="Kido T."/>
            <person name="Usui T."/>
            <person name="Hashimoto J."/>
            <person name="Shin-Ya K."/>
            <person name="Miyanaga A."/>
            <person name="Eguchi T."/>
        </authorList>
    </citation>
    <scope>NUCLEOTIDE SEQUENCE [LARGE SCALE GENOMIC DNA]</scope>
    <source>
        <strain evidence="2 3">A-8890</strain>
    </source>
</reference>
<proteinExistence type="predicted"/>
<gene>
    <name evidence="2" type="ORF">SGFS_010810</name>
</gene>
<dbReference type="EMBL" id="AP018448">
    <property type="protein sequence ID" value="BBC29787.1"/>
    <property type="molecule type" value="Genomic_DNA"/>
</dbReference>
<keyword evidence="3" id="KW-1185">Reference proteome</keyword>
<name>A0ABM7F2F4_9ACTN</name>